<keyword evidence="3" id="KW-1185">Reference proteome</keyword>
<dbReference type="InterPro" id="IPR000836">
    <property type="entry name" value="PRTase_dom"/>
</dbReference>
<proteinExistence type="predicted"/>
<dbReference type="Pfam" id="PF00156">
    <property type="entry name" value="Pribosyltran"/>
    <property type="match status" value="1"/>
</dbReference>
<name>A0ABQ3VR12_9CHLR</name>
<comment type="caution">
    <text evidence="2">The sequence shown here is derived from an EMBL/GenBank/DDBJ whole genome shotgun (WGS) entry which is preliminary data.</text>
</comment>
<evidence type="ECO:0000313" key="3">
    <source>
        <dbReference type="Proteomes" id="UP000635565"/>
    </source>
</evidence>
<accession>A0ABQ3VR12</accession>
<evidence type="ECO:0000259" key="1">
    <source>
        <dbReference type="Pfam" id="PF00156"/>
    </source>
</evidence>
<reference evidence="2 3" key="1">
    <citation type="journal article" date="2021" name="Int. J. Syst. Evol. Microbiol.">
        <title>Reticulibacter mediterranei gen. nov., sp. nov., within the new family Reticulibacteraceae fam. nov., and Ktedonospora formicarum gen. nov., sp. nov., Ktedonobacter robiniae sp. nov., Dictyobacter formicarum sp. nov. and Dictyobacter arantiisoli sp. nov., belonging to the class Ktedonobacteria.</title>
        <authorList>
            <person name="Yabe S."/>
            <person name="Zheng Y."/>
            <person name="Wang C.M."/>
            <person name="Sakai Y."/>
            <person name="Abe K."/>
            <person name="Yokota A."/>
            <person name="Donadio S."/>
            <person name="Cavaletti L."/>
            <person name="Monciardini P."/>
        </authorList>
    </citation>
    <scope>NUCLEOTIDE SEQUENCE [LARGE SCALE GENOMIC DNA]</scope>
    <source>
        <strain evidence="2 3">SOSP1-9</strain>
    </source>
</reference>
<feature type="domain" description="Phosphoribosyltransferase" evidence="1">
    <location>
        <begin position="11"/>
        <end position="162"/>
    </location>
</feature>
<sequence>MMKQFRDRTEAGQQLAAQLTAYRDRPDVLVLALPRGGVPVAFEVACQLHAPLDVMIVRKLGVPGQEELAMGAIASGGVRILNKDVVGTLKIPEVVIDKVTAREQHELERREWLYRGNRPAYDVRGRTVVLVDDGIATGASMRAAVTVVKQLQAFHPIIAVPVAATTTCDELTAQGNEVICPLKKDMLYSVGSWYEHFEQTSDEEVRALLEQASHERPDACKNI</sequence>
<dbReference type="Proteomes" id="UP000635565">
    <property type="component" value="Unassembled WGS sequence"/>
</dbReference>
<dbReference type="Gene3D" id="3.30.1310.20">
    <property type="entry name" value="PRTase-like"/>
    <property type="match status" value="1"/>
</dbReference>
<dbReference type="CDD" id="cd06223">
    <property type="entry name" value="PRTases_typeI"/>
    <property type="match status" value="1"/>
</dbReference>
<dbReference type="EMBL" id="BNJJ01000024">
    <property type="protein sequence ID" value="GHO88385.1"/>
    <property type="molecule type" value="Genomic_DNA"/>
</dbReference>
<keyword evidence="2" id="KW-0808">Transferase</keyword>
<dbReference type="GO" id="GO:0016740">
    <property type="term" value="F:transferase activity"/>
    <property type="evidence" value="ECO:0007669"/>
    <property type="project" value="UniProtKB-KW"/>
</dbReference>
<dbReference type="Gene3D" id="3.40.50.2020">
    <property type="match status" value="1"/>
</dbReference>
<evidence type="ECO:0000313" key="2">
    <source>
        <dbReference type="EMBL" id="GHO88385.1"/>
    </source>
</evidence>
<gene>
    <name evidence="2" type="ORF">KSZ_63910</name>
</gene>
<organism evidence="2 3">
    <name type="scientific">Dictyobacter formicarum</name>
    <dbReference type="NCBI Taxonomy" id="2778368"/>
    <lineage>
        <taxon>Bacteria</taxon>
        <taxon>Bacillati</taxon>
        <taxon>Chloroflexota</taxon>
        <taxon>Ktedonobacteria</taxon>
        <taxon>Ktedonobacterales</taxon>
        <taxon>Dictyobacteraceae</taxon>
        <taxon>Dictyobacter</taxon>
    </lineage>
</organism>
<dbReference type="InterPro" id="IPR029057">
    <property type="entry name" value="PRTase-like"/>
</dbReference>
<protein>
    <submittedName>
        <fullName evidence="2">Phosphoribosyl transferase</fullName>
    </submittedName>
</protein>
<dbReference type="SUPFAM" id="SSF53271">
    <property type="entry name" value="PRTase-like"/>
    <property type="match status" value="1"/>
</dbReference>
<dbReference type="RefSeq" id="WP_201365978.1">
    <property type="nucleotide sequence ID" value="NZ_BNJJ01000024.1"/>
</dbReference>